<dbReference type="InterPro" id="IPR002763">
    <property type="entry name" value="DUF72"/>
</dbReference>
<keyword evidence="3" id="KW-1185">Reference proteome</keyword>
<dbReference type="Proteomes" id="UP000262917">
    <property type="component" value="Unassembled WGS sequence"/>
</dbReference>
<comment type="caution">
    <text evidence="2">The sequence shown here is derived from an EMBL/GenBank/DDBJ whole genome shotgun (WGS) entry which is preliminary data.</text>
</comment>
<dbReference type="PANTHER" id="PTHR30348:SF4">
    <property type="entry name" value="DUF72 DOMAIN-CONTAINING PROTEIN"/>
    <property type="match status" value="1"/>
</dbReference>
<evidence type="ECO:0000313" key="2">
    <source>
        <dbReference type="EMBL" id="RFP62449.1"/>
    </source>
</evidence>
<organism evidence="2 3">
    <name type="scientific">Cognatiluteimonas weifangensis</name>
    <dbReference type="NCBI Taxonomy" id="2303539"/>
    <lineage>
        <taxon>Bacteria</taxon>
        <taxon>Pseudomonadati</taxon>
        <taxon>Pseudomonadota</taxon>
        <taxon>Gammaproteobacteria</taxon>
        <taxon>Lysobacterales</taxon>
        <taxon>Lysobacteraceae</taxon>
        <taxon>Cognatiluteimonas</taxon>
    </lineage>
</organism>
<sequence length="325" mass="36646">MAIRIGISGWRYRPWRGVFYPAGLGQRRELEYAAACFGSIEINGSFYSLQTPRSYSSWRDATPPGFVFAVKAPRYITHVLRLRDADKALANFFASGILRLHAKLGPILWQLPPSLRFDPASIDGFLEKLPRDSAQALALARRRDVARMRGRSALAIDRKRRLRHVVEVRHPSFGDPAFVALLRRHGVALAVADTAGKWPYFEDITAGFLYLRLHGDTELYASGYSDAALERWAARIRTWADGGQPDDARLIGGARPVARRRRDVYCYFDNDAKVHAPFDALALMEKLGMPARSGARRPPWPSAPRRPRPRPAPAPRSWRRRPAPA</sequence>
<evidence type="ECO:0000256" key="1">
    <source>
        <dbReference type="SAM" id="MobiDB-lite"/>
    </source>
</evidence>
<accession>A0A372DSD8</accession>
<dbReference type="RefSeq" id="WP_117201269.1">
    <property type="nucleotide sequence ID" value="NZ_JBHTBK010000005.1"/>
</dbReference>
<dbReference type="SUPFAM" id="SSF117396">
    <property type="entry name" value="TM1631-like"/>
    <property type="match status" value="1"/>
</dbReference>
<protein>
    <submittedName>
        <fullName evidence="2">DUF72 domain-containing protein</fullName>
    </submittedName>
</protein>
<reference evidence="2 3" key="1">
    <citation type="submission" date="2018-08" db="EMBL/GenBank/DDBJ databases">
        <title>Lysobacter weifangensis sp. nov., a new member of the family 'Xanthomonadaceae', isolated from soil in a farmland.</title>
        <authorList>
            <person name="Zhao H."/>
        </authorList>
    </citation>
    <scope>NUCLEOTIDE SEQUENCE [LARGE SCALE GENOMIC DNA]</scope>
    <source>
        <strain evidence="2 3">WF-2</strain>
    </source>
</reference>
<dbReference type="InterPro" id="IPR036520">
    <property type="entry name" value="UPF0759_sf"/>
</dbReference>
<proteinExistence type="predicted"/>
<evidence type="ECO:0000313" key="3">
    <source>
        <dbReference type="Proteomes" id="UP000262917"/>
    </source>
</evidence>
<dbReference type="OrthoDB" id="9780310at2"/>
<feature type="compositionally biased region" description="Pro residues" evidence="1">
    <location>
        <begin position="298"/>
        <end position="314"/>
    </location>
</feature>
<dbReference type="PANTHER" id="PTHR30348">
    <property type="entry name" value="UNCHARACTERIZED PROTEIN YECE"/>
    <property type="match status" value="1"/>
</dbReference>
<dbReference type="Gene3D" id="3.20.20.410">
    <property type="entry name" value="Protein of unknown function UPF0759"/>
    <property type="match status" value="1"/>
</dbReference>
<name>A0A372DSD8_9GAMM</name>
<dbReference type="Pfam" id="PF01904">
    <property type="entry name" value="DUF72"/>
    <property type="match status" value="1"/>
</dbReference>
<dbReference type="EMBL" id="QVPD01000001">
    <property type="protein sequence ID" value="RFP62449.1"/>
    <property type="molecule type" value="Genomic_DNA"/>
</dbReference>
<gene>
    <name evidence="2" type="ORF">D0Y53_01105</name>
</gene>
<dbReference type="AlphaFoldDB" id="A0A372DSD8"/>
<feature type="region of interest" description="Disordered" evidence="1">
    <location>
        <begin position="291"/>
        <end position="325"/>
    </location>
</feature>